<gene>
    <name evidence="2" type="ORF">DOK76_00430</name>
</gene>
<proteinExistence type="predicted"/>
<feature type="transmembrane region" description="Helical" evidence="1">
    <location>
        <begin position="7"/>
        <end position="25"/>
    </location>
</feature>
<sequence>MKNIAVYIILFSIVLMGVSGFLFLFMNKWQLAEVICFVIGLFLLINAEKIENLISRK</sequence>
<keyword evidence="1" id="KW-0472">Membrane</keyword>
<feature type="transmembrane region" description="Helical" evidence="1">
    <location>
        <begin position="31"/>
        <end position="47"/>
    </location>
</feature>
<protein>
    <submittedName>
        <fullName evidence="2">Uncharacterized protein</fullName>
    </submittedName>
</protein>
<keyword evidence="3" id="KW-1185">Reference proteome</keyword>
<evidence type="ECO:0000313" key="3">
    <source>
        <dbReference type="Proteomes" id="UP000664857"/>
    </source>
</evidence>
<dbReference type="Proteomes" id="UP000664857">
    <property type="component" value="Unassembled WGS sequence"/>
</dbReference>
<name>A0ABS3HPE4_9ENTE</name>
<organism evidence="2 3">
    <name type="scientific">Candidatus Vagococcus giribetii</name>
    <dbReference type="NCBI Taxonomy" id="2230876"/>
    <lineage>
        <taxon>Bacteria</taxon>
        <taxon>Bacillati</taxon>
        <taxon>Bacillota</taxon>
        <taxon>Bacilli</taxon>
        <taxon>Lactobacillales</taxon>
        <taxon>Enterococcaceae</taxon>
        <taxon>Vagococcus</taxon>
    </lineage>
</organism>
<reference evidence="2 3" key="1">
    <citation type="submission" date="2021-03" db="EMBL/GenBank/DDBJ databases">
        <title>Enterococcal diversity collection.</title>
        <authorList>
            <person name="Gilmore M.S."/>
            <person name="Schwartzman J."/>
            <person name="Van Tyne D."/>
            <person name="Martin M."/>
            <person name="Earl A.M."/>
            <person name="Manson A.L."/>
            <person name="Straub T."/>
            <person name="Salamzade R."/>
            <person name="Saavedra J."/>
            <person name="Lebreton F."/>
            <person name="Prichula J."/>
            <person name="Schaufler K."/>
            <person name="Gaca A."/>
            <person name="Sgardioli B."/>
            <person name="Wagenaar J."/>
            <person name="Strong T."/>
        </authorList>
    </citation>
    <scope>NUCLEOTIDE SEQUENCE [LARGE SCALE GENOMIC DNA]</scope>
    <source>
        <strain evidence="2 3">DIV0080</strain>
    </source>
</reference>
<keyword evidence="1" id="KW-1133">Transmembrane helix</keyword>
<evidence type="ECO:0000313" key="2">
    <source>
        <dbReference type="EMBL" id="MBO0475511.1"/>
    </source>
</evidence>
<accession>A0ABS3HPE4</accession>
<dbReference type="EMBL" id="JAFLVX010000002">
    <property type="protein sequence ID" value="MBO0475511.1"/>
    <property type="molecule type" value="Genomic_DNA"/>
</dbReference>
<keyword evidence="1" id="KW-0812">Transmembrane</keyword>
<comment type="caution">
    <text evidence="2">The sequence shown here is derived from an EMBL/GenBank/DDBJ whole genome shotgun (WGS) entry which is preliminary data.</text>
</comment>
<dbReference type="RefSeq" id="WP_206964117.1">
    <property type="nucleotide sequence ID" value="NZ_JAFLVX010000002.1"/>
</dbReference>
<evidence type="ECO:0000256" key="1">
    <source>
        <dbReference type="SAM" id="Phobius"/>
    </source>
</evidence>